<name>B9G0Y0_ORYSJ</name>
<evidence type="ECO:0000256" key="1">
    <source>
        <dbReference type="SAM" id="MobiDB-lite"/>
    </source>
</evidence>
<reference evidence="3" key="3">
    <citation type="journal article" date="2005" name="PLoS Biol.">
        <title>The genomes of Oryza sativa: a history of duplications.</title>
        <authorList>
            <person name="Yu J."/>
            <person name="Wang J."/>
            <person name="Lin W."/>
            <person name="Li S."/>
            <person name="Li H."/>
            <person name="Zhou J."/>
            <person name="Ni P."/>
            <person name="Dong W."/>
            <person name="Hu S."/>
            <person name="Zeng C."/>
            <person name="Zhang J."/>
            <person name="Zhang Y."/>
            <person name="Li R."/>
            <person name="Xu Z."/>
            <person name="Li S."/>
            <person name="Li X."/>
            <person name="Zheng H."/>
            <person name="Cong L."/>
            <person name="Lin L."/>
            <person name="Yin J."/>
            <person name="Geng J."/>
            <person name="Li G."/>
            <person name="Shi J."/>
            <person name="Liu J."/>
            <person name="Lv H."/>
            <person name="Li J."/>
            <person name="Wang J."/>
            <person name="Deng Y."/>
            <person name="Ran L."/>
            <person name="Shi X."/>
            <person name="Wang X."/>
            <person name="Wu Q."/>
            <person name="Li C."/>
            <person name="Ren X."/>
            <person name="Wang J."/>
            <person name="Wang X."/>
            <person name="Li D."/>
            <person name="Liu D."/>
            <person name="Zhang X."/>
            <person name="Ji Z."/>
            <person name="Zhao W."/>
            <person name="Sun Y."/>
            <person name="Zhang Z."/>
            <person name="Bao J."/>
            <person name="Han Y."/>
            <person name="Dong L."/>
            <person name="Ji J."/>
            <person name="Chen P."/>
            <person name="Wu S."/>
            <person name="Liu J."/>
            <person name="Xiao Y."/>
            <person name="Bu D."/>
            <person name="Tan J."/>
            <person name="Yang L."/>
            <person name="Ye C."/>
            <person name="Zhang J."/>
            <person name="Xu J."/>
            <person name="Zhou Y."/>
            <person name="Yu Y."/>
            <person name="Zhang B."/>
            <person name="Zhuang S."/>
            <person name="Wei H."/>
            <person name="Liu B."/>
            <person name="Lei M."/>
            <person name="Yu H."/>
            <person name="Li Y."/>
            <person name="Xu H."/>
            <person name="Wei S."/>
            <person name="He X."/>
            <person name="Fang L."/>
            <person name="Zhang Z."/>
            <person name="Zhang Y."/>
            <person name="Huang X."/>
            <person name="Su Z."/>
            <person name="Tong W."/>
            <person name="Li J."/>
            <person name="Tong Z."/>
            <person name="Li S."/>
            <person name="Ye J."/>
            <person name="Wang L."/>
            <person name="Fang L."/>
            <person name="Lei T."/>
            <person name="Chen C."/>
            <person name="Chen H."/>
            <person name="Xu Z."/>
            <person name="Li H."/>
            <person name="Huang H."/>
            <person name="Zhang F."/>
            <person name="Xu H."/>
            <person name="Li N."/>
            <person name="Zhao C."/>
            <person name="Li S."/>
            <person name="Dong L."/>
            <person name="Huang Y."/>
            <person name="Li L."/>
            <person name="Xi Y."/>
            <person name="Qi Q."/>
            <person name="Li W."/>
            <person name="Zhang B."/>
            <person name="Hu W."/>
            <person name="Zhang Y."/>
            <person name="Tian X."/>
            <person name="Jiao Y."/>
            <person name="Liang X."/>
            <person name="Jin J."/>
            <person name="Gao L."/>
            <person name="Zheng W."/>
            <person name="Hao B."/>
            <person name="Liu S."/>
            <person name="Wang W."/>
            <person name="Yuan L."/>
            <person name="Cao M."/>
            <person name="McDermott J."/>
            <person name="Samudrala R."/>
            <person name="Wang J."/>
            <person name="Wong G.K."/>
            <person name="Yang H."/>
        </authorList>
    </citation>
    <scope>NUCLEOTIDE SEQUENCE [LARGE SCALE GENOMIC DNA]</scope>
</reference>
<evidence type="ECO:0000313" key="3">
    <source>
        <dbReference type="EMBL" id="EEE68697.1"/>
    </source>
</evidence>
<reference evidence="4" key="2">
    <citation type="journal article" date="2005" name="Nature">
        <title>The map-based sequence of the rice genome.</title>
        <authorList>
            <consortium name="International rice genome sequencing project (IRGSP)"/>
            <person name="Matsumoto T."/>
            <person name="Wu J."/>
            <person name="Kanamori H."/>
            <person name="Katayose Y."/>
            <person name="Fujisawa M."/>
            <person name="Namiki N."/>
            <person name="Mizuno H."/>
            <person name="Yamamoto K."/>
            <person name="Antonio B.A."/>
            <person name="Baba T."/>
            <person name="Sakata K."/>
            <person name="Nagamura Y."/>
            <person name="Aoki H."/>
            <person name="Arikawa K."/>
            <person name="Arita K."/>
            <person name="Bito T."/>
            <person name="Chiden Y."/>
            <person name="Fujitsuka N."/>
            <person name="Fukunaka R."/>
            <person name="Hamada M."/>
            <person name="Harada C."/>
            <person name="Hayashi A."/>
            <person name="Hijishita S."/>
            <person name="Honda M."/>
            <person name="Hosokawa S."/>
            <person name="Ichikawa Y."/>
            <person name="Idonuma A."/>
            <person name="Iijima M."/>
            <person name="Ikeda M."/>
            <person name="Ikeno M."/>
            <person name="Ito K."/>
            <person name="Ito S."/>
            <person name="Ito T."/>
            <person name="Ito Y."/>
            <person name="Ito Y."/>
            <person name="Iwabuchi A."/>
            <person name="Kamiya K."/>
            <person name="Karasawa W."/>
            <person name="Kurita K."/>
            <person name="Katagiri S."/>
            <person name="Kikuta A."/>
            <person name="Kobayashi H."/>
            <person name="Kobayashi N."/>
            <person name="Machita K."/>
            <person name="Maehara T."/>
            <person name="Masukawa M."/>
            <person name="Mizubayashi T."/>
            <person name="Mukai Y."/>
            <person name="Nagasaki H."/>
            <person name="Nagata Y."/>
            <person name="Naito S."/>
            <person name="Nakashima M."/>
            <person name="Nakama Y."/>
            <person name="Nakamichi Y."/>
            <person name="Nakamura M."/>
            <person name="Meguro A."/>
            <person name="Negishi M."/>
            <person name="Ohta I."/>
            <person name="Ohta T."/>
            <person name="Okamoto M."/>
            <person name="Ono N."/>
            <person name="Saji S."/>
            <person name="Sakaguchi M."/>
            <person name="Sakai K."/>
            <person name="Shibata M."/>
            <person name="Shimokawa T."/>
            <person name="Song J."/>
            <person name="Takazaki Y."/>
            <person name="Terasawa K."/>
            <person name="Tsugane M."/>
            <person name="Tsuji K."/>
            <person name="Ueda S."/>
            <person name="Waki K."/>
            <person name="Yamagata H."/>
            <person name="Yamamoto M."/>
            <person name="Yamamoto S."/>
            <person name="Yamane H."/>
            <person name="Yoshiki S."/>
            <person name="Yoshihara R."/>
            <person name="Yukawa K."/>
            <person name="Zhong H."/>
            <person name="Yano M."/>
            <person name="Yuan Q."/>
            <person name="Ouyang S."/>
            <person name="Liu J."/>
            <person name="Jones K.M."/>
            <person name="Gansberger K."/>
            <person name="Moffat K."/>
            <person name="Hill J."/>
            <person name="Bera J."/>
            <person name="Fadrosh D."/>
            <person name="Jin S."/>
            <person name="Johri S."/>
            <person name="Kim M."/>
            <person name="Overton L."/>
            <person name="Reardon M."/>
            <person name="Tsitrin T."/>
            <person name="Vuong H."/>
            <person name="Weaver B."/>
            <person name="Ciecko A."/>
            <person name="Tallon L."/>
            <person name="Jackson J."/>
            <person name="Pai G."/>
            <person name="Aken S.V."/>
            <person name="Utterback T."/>
            <person name="Reidmuller S."/>
            <person name="Feldblyum T."/>
            <person name="Hsiao J."/>
            <person name="Zismann V."/>
            <person name="Iobst S."/>
            <person name="de Vazeille A.R."/>
            <person name="Buell C.R."/>
            <person name="Ying K."/>
            <person name="Li Y."/>
            <person name="Lu T."/>
            <person name="Huang Y."/>
            <person name="Zhao Q."/>
            <person name="Feng Q."/>
            <person name="Zhang L."/>
            <person name="Zhu J."/>
            <person name="Weng Q."/>
            <person name="Mu J."/>
            <person name="Lu Y."/>
            <person name="Fan D."/>
            <person name="Liu Y."/>
            <person name="Guan J."/>
            <person name="Zhang Y."/>
            <person name="Yu S."/>
            <person name="Liu X."/>
            <person name="Zhang Y."/>
            <person name="Hong G."/>
            <person name="Han B."/>
            <person name="Choisne N."/>
            <person name="Demange N."/>
            <person name="Orjeda G."/>
            <person name="Samain S."/>
            <person name="Cattolico L."/>
            <person name="Pelletier E."/>
            <person name="Couloux A."/>
            <person name="Segurens B."/>
            <person name="Wincker P."/>
            <person name="D'Hont A."/>
            <person name="Scarpelli C."/>
            <person name="Weissenbach J."/>
            <person name="Salanoubat M."/>
            <person name="Quetier F."/>
            <person name="Yu Y."/>
            <person name="Kim H.R."/>
            <person name="Rambo T."/>
            <person name="Currie J."/>
            <person name="Collura K."/>
            <person name="Luo M."/>
            <person name="Yang T."/>
            <person name="Ammiraju J.S.S."/>
            <person name="Engler F."/>
            <person name="Soderlund C."/>
            <person name="Wing R.A."/>
            <person name="Palmer L.E."/>
            <person name="de la Bastide M."/>
            <person name="Spiegel L."/>
            <person name="Nascimento L."/>
            <person name="Zutavern T."/>
            <person name="O'Shaughnessy A."/>
            <person name="Dike S."/>
            <person name="Dedhia N."/>
            <person name="Preston R."/>
            <person name="Balija V."/>
            <person name="McCombie W.R."/>
            <person name="Chow T."/>
            <person name="Chen H."/>
            <person name="Chung M."/>
            <person name="Chen C."/>
            <person name="Shaw J."/>
            <person name="Wu H."/>
            <person name="Hsiao K."/>
            <person name="Chao Y."/>
            <person name="Chu M."/>
            <person name="Cheng C."/>
            <person name="Hour A."/>
            <person name="Lee P."/>
            <person name="Lin S."/>
            <person name="Lin Y."/>
            <person name="Liou J."/>
            <person name="Liu S."/>
            <person name="Hsing Y."/>
            <person name="Raghuvanshi S."/>
            <person name="Mohanty A."/>
            <person name="Bharti A.K."/>
            <person name="Gaur A."/>
            <person name="Gupta V."/>
            <person name="Kumar D."/>
            <person name="Ravi V."/>
            <person name="Vij S."/>
            <person name="Kapur A."/>
            <person name="Khurana P."/>
            <person name="Khurana P."/>
            <person name="Khurana J.P."/>
            <person name="Tyagi A.K."/>
            <person name="Gaikwad K."/>
            <person name="Singh A."/>
            <person name="Dalal V."/>
            <person name="Srivastava S."/>
            <person name="Dixit A."/>
            <person name="Pal A.K."/>
            <person name="Ghazi I.A."/>
            <person name="Yadav M."/>
            <person name="Pandit A."/>
            <person name="Bhargava A."/>
            <person name="Sureshbabu K."/>
            <person name="Batra K."/>
            <person name="Sharma T.R."/>
            <person name="Mohapatra T."/>
            <person name="Singh N.K."/>
            <person name="Messing J."/>
            <person name="Nelson A.B."/>
            <person name="Fuks G."/>
            <person name="Kavchok S."/>
            <person name="Keizer G."/>
            <person name="Linton E."/>
            <person name="Llaca V."/>
            <person name="Song R."/>
            <person name="Tanyolac B."/>
            <person name="Young S."/>
            <person name="Ho-Il K."/>
            <person name="Hahn J.H."/>
            <person name="Sangsakoo G."/>
            <person name="Vanavichit A."/>
            <person name="de Mattos Luiz.A.T."/>
            <person name="Zimmer P.D."/>
            <person name="Malone G."/>
            <person name="Dellagostin O."/>
            <person name="de Oliveira A.C."/>
            <person name="Bevan M."/>
            <person name="Bancroft I."/>
            <person name="Minx P."/>
            <person name="Cordum H."/>
            <person name="Wilson R."/>
            <person name="Cheng Z."/>
            <person name="Jin W."/>
            <person name="Jiang J."/>
            <person name="Leong S.A."/>
            <person name="Iwama H."/>
            <person name="Gojobori T."/>
            <person name="Itoh T."/>
            <person name="Niimura Y."/>
            <person name="Fujii Y."/>
            <person name="Habara T."/>
            <person name="Sakai H."/>
            <person name="Sato Y."/>
            <person name="Wilson G."/>
            <person name="Kumar K."/>
            <person name="McCouch S."/>
            <person name="Juretic N."/>
            <person name="Hoen D."/>
            <person name="Wright S."/>
            <person name="Bruskiewich R."/>
            <person name="Bureau T."/>
            <person name="Miyao A."/>
            <person name="Hirochika H."/>
            <person name="Nishikawa T."/>
            <person name="Kadowaki K."/>
            <person name="Sugiura M."/>
            <person name="Burr B."/>
            <person name="Sasaki T."/>
        </authorList>
    </citation>
    <scope>NUCLEOTIDE SEQUENCE [LARGE SCALE GENOMIC DNA]</scope>
    <source>
        <strain evidence="4">cv. Nipponbare</strain>
    </source>
</reference>
<dbReference type="EMBL" id="AP004005">
    <property type="protein sequence ID" value="BAC99449.1"/>
    <property type="molecule type" value="Genomic_DNA"/>
</dbReference>
<evidence type="ECO:0000313" key="2">
    <source>
        <dbReference type="EMBL" id="BAC99449.1"/>
    </source>
</evidence>
<dbReference type="Proteomes" id="UP000000763">
    <property type="component" value="Chromosome 8"/>
</dbReference>
<feature type="region of interest" description="Disordered" evidence="1">
    <location>
        <begin position="66"/>
        <end position="86"/>
    </location>
</feature>
<dbReference type="Proteomes" id="UP000007752">
    <property type="component" value="Chromosome 8"/>
</dbReference>
<accession>B9G0Y0</accession>
<dbReference type="AlphaFoldDB" id="B9G0Y0"/>
<dbReference type="EMBL" id="CM000145">
    <property type="protein sequence ID" value="EEE68697.1"/>
    <property type="molecule type" value="Genomic_DNA"/>
</dbReference>
<protein>
    <submittedName>
        <fullName evidence="3">Uncharacterized protein</fullName>
    </submittedName>
</protein>
<organism evidence="3">
    <name type="scientific">Oryza sativa subsp. japonica</name>
    <name type="common">Rice</name>
    <dbReference type="NCBI Taxonomy" id="39947"/>
    <lineage>
        <taxon>Eukaryota</taxon>
        <taxon>Viridiplantae</taxon>
        <taxon>Streptophyta</taxon>
        <taxon>Embryophyta</taxon>
        <taxon>Tracheophyta</taxon>
        <taxon>Spermatophyta</taxon>
        <taxon>Magnoliopsida</taxon>
        <taxon>Liliopsida</taxon>
        <taxon>Poales</taxon>
        <taxon>Poaceae</taxon>
        <taxon>BOP clade</taxon>
        <taxon>Oryzoideae</taxon>
        <taxon>Oryzeae</taxon>
        <taxon>Oryzinae</taxon>
        <taxon>Oryza</taxon>
        <taxon>Oryza sativa</taxon>
    </lineage>
</organism>
<reference evidence="4" key="4">
    <citation type="journal article" date="2008" name="Nucleic Acids Res.">
        <title>The rice annotation project database (RAP-DB): 2008 update.</title>
        <authorList>
            <consortium name="The rice annotation project (RAP)"/>
        </authorList>
    </citation>
    <scope>GENOME REANNOTATION</scope>
    <source>
        <strain evidence="4">cv. Nipponbare</strain>
    </source>
</reference>
<feature type="region of interest" description="Disordered" evidence="1">
    <location>
        <begin position="1"/>
        <end position="21"/>
    </location>
</feature>
<sequence>MASNFRRRVVPWEGGATPTRGTSGSGLLSSLFLSYSIGATHWGDPMPRPHLLPHCFPMLPLTGSVTTRAREREREERGDGDGRRRLEAPVLAAEEHKDDVVVVVIALGDDGDDGHRAPCPAFFADTLLATAGAVPATAGAATVSSPIWPRGAQIRPLRCRIWRP</sequence>
<proteinExistence type="predicted"/>
<reference evidence="2" key="1">
    <citation type="submission" date="2001-08" db="EMBL/GenBank/DDBJ databases">
        <title>Oryza sativa nipponbare(GA3) genomic DNA, chromosome 8, BAC clone:OJ1188_F05.</title>
        <authorList>
            <person name="Sasaki T."/>
            <person name="Matsumoto T."/>
            <person name="Yamamoto K."/>
        </authorList>
    </citation>
    <scope>NUCLEOTIDE SEQUENCE</scope>
</reference>
<gene>
    <name evidence="2" type="ORF">OJ1188_F05.16</name>
    <name evidence="3" type="ORF">OsJ_27343</name>
</gene>
<feature type="compositionally biased region" description="Basic and acidic residues" evidence="1">
    <location>
        <begin position="68"/>
        <end position="86"/>
    </location>
</feature>
<evidence type="ECO:0000313" key="4">
    <source>
        <dbReference type="Proteomes" id="UP000000763"/>
    </source>
</evidence>
<reference evidence="3" key="5">
    <citation type="submission" date="2008-12" db="EMBL/GenBank/DDBJ databases">
        <title>Improved gene annotation of the rice (Oryza sativa) genomes.</title>
        <authorList>
            <person name="Wang J."/>
            <person name="Li R."/>
            <person name="Fan W."/>
            <person name="Huang Q."/>
            <person name="Zhang J."/>
            <person name="Zhou Y."/>
            <person name="Hu Y."/>
            <person name="Zi S."/>
            <person name="Li J."/>
            <person name="Ni P."/>
            <person name="Zheng H."/>
            <person name="Zhang Y."/>
            <person name="Zhao M."/>
            <person name="Hao Q."/>
            <person name="McDermott J."/>
            <person name="Samudrala R."/>
            <person name="Kristiansen K."/>
            <person name="Wong G.K.-S."/>
        </authorList>
    </citation>
    <scope>NUCLEOTIDE SEQUENCE</scope>
</reference>